<proteinExistence type="predicted"/>
<gene>
    <name evidence="2" type="ORF">MNOR_LOCUS4717</name>
    <name evidence="3" type="ORF">MNOR_LOCUS4719</name>
</gene>
<dbReference type="Proteomes" id="UP001497623">
    <property type="component" value="Unassembled WGS sequence"/>
</dbReference>
<dbReference type="EMBL" id="CAXKWB010001750">
    <property type="protein sequence ID" value="CAL4065391.1"/>
    <property type="molecule type" value="Genomic_DNA"/>
</dbReference>
<feature type="region of interest" description="Disordered" evidence="1">
    <location>
        <begin position="1"/>
        <end position="24"/>
    </location>
</feature>
<feature type="compositionally biased region" description="Low complexity" evidence="1">
    <location>
        <begin position="86"/>
        <end position="116"/>
    </location>
</feature>
<feature type="region of interest" description="Disordered" evidence="1">
    <location>
        <begin position="180"/>
        <end position="203"/>
    </location>
</feature>
<evidence type="ECO:0000313" key="2">
    <source>
        <dbReference type="EMBL" id="CAL4065389.1"/>
    </source>
</evidence>
<feature type="compositionally biased region" description="Low complexity" evidence="1">
    <location>
        <begin position="132"/>
        <end position="149"/>
    </location>
</feature>
<comment type="caution">
    <text evidence="3">The sequence shown here is derived from an EMBL/GenBank/DDBJ whole genome shotgun (WGS) entry which is preliminary data.</text>
</comment>
<evidence type="ECO:0000313" key="4">
    <source>
        <dbReference type="Proteomes" id="UP001497623"/>
    </source>
</evidence>
<feature type="compositionally biased region" description="Polar residues" evidence="1">
    <location>
        <begin position="1"/>
        <end position="15"/>
    </location>
</feature>
<dbReference type="EMBL" id="CAXKWB010001750">
    <property type="protein sequence ID" value="CAL4065389.1"/>
    <property type="molecule type" value="Genomic_DNA"/>
</dbReference>
<sequence length="203" mass="21227">MEGRGSNTSGTSSPEGGSVPMAAVLPPSPGTILARSQQSTILHFIPKVLTPMDLSYPVMKTPNNSSEPTTVVHPSAMVTSPTCLASPSSSVSMSSRTSSPSLDTTQTVNNNNNNTVSIKPDPSPVRVKDFSKLSPSTSPLSSPNSVLSHSPDRSIEPAGRRTSFSVADILDPHKFIGKSQITSSEVSSSIDDSELQSDRSALC</sequence>
<reference evidence="3 4" key="1">
    <citation type="submission" date="2024-05" db="EMBL/GenBank/DDBJ databases">
        <authorList>
            <person name="Wallberg A."/>
        </authorList>
    </citation>
    <scope>NUCLEOTIDE SEQUENCE [LARGE SCALE GENOMIC DNA]</scope>
</reference>
<protein>
    <submittedName>
        <fullName evidence="3">Uncharacterized protein</fullName>
    </submittedName>
</protein>
<feature type="compositionally biased region" description="Low complexity" evidence="1">
    <location>
        <begin position="180"/>
        <end position="190"/>
    </location>
</feature>
<feature type="region of interest" description="Disordered" evidence="1">
    <location>
        <begin position="83"/>
        <end position="161"/>
    </location>
</feature>
<name>A0AAV2PU33_MEGNR</name>
<accession>A0AAV2PU33</accession>
<evidence type="ECO:0000256" key="1">
    <source>
        <dbReference type="SAM" id="MobiDB-lite"/>
    </source>
</evidence>
<evidence type="ECO:0000313" key="3">
    <source>
        <dbReference type="EMBL" id="CAL4065391.1"/>
    </source>
</evidence>
<feature type="compositionally biased region" description="Basic and acidic residues" evidence="1">
    <location>
        <begin position="150"/>
        <end position="159"/>
    </location>
</feature>
<feature type="non-terminal residue" evidence="3">
    <location>
        <position position="203"/>
    </location>
</feature>
<organism evidence="3 4">
    <name type="scientific">Meganyctiphanes norvegica</name>
    <name type="common">Northern krill</name>
    <name type="synonym">Thysanopoda norvegica</name>
    <dbReference type="NCBI Taxonomy" id="48144"/>
    <lineage>
        <taxon>Eukaryota</taxon>
        <taxon>Metazoa</taxon>
        <taxon>Ecdysozoa</taxon>
        <taxon>Arthropoda</taxon>
        <taxon>Crustacea</taxon>
        <taxon>Multicrustacea</taxon>
        <taxon>Malacostraca</taxon>
        <taxon>Eumalacostraca</taxon>
        <taxon>Eucarida</taxon>
        <taxon>Euphausiacea</taxon>
        <taxon>Euphausiidae</taxon>
        <taxon>Meganyctiphanes</taxon>
    </lineage>
</organism>
<dbReference type="AlphaFoldDB" id="A0AAV2PU33"/>
<keyword evidence="4" id="KW-1185">Reference proteome</keyword>